<dbReference type="SMART" id="SM00283">
    <property type="entry name" value="MA"/>
    <property type="match status" value="1"/>
</dbReference>
<feature type="domain" description="Methyl-accepting transducer" evidence="8">
    <location>
        <begin position="275"/>
        <end position="515"/>
    </location>
</feature>
<dbReference type="PRINTS" id="PR00260">
    <property type="entry name" value="CHEMTRNSDUCR"/>
</dbReference>
<dbReference type="PROSITE" id="PS50111">
    <property type="entry name" value="CHEMOTAXIS_TRANSDUC_2"/>
    <property type="match status" value="1"/>
</dbReference>
<proteinExistence type="inferred from homology"/>
<evidence type="ECO:0000256" key="1">
    <source>
        <dbReference type="ARBA" id="ARBA00004236"/>
    </source>
</evidence>
<keyword evidence="11" id="KW-1185">Reference proteome</keyword>
<evidence type="ECO:0000256" key="6">
    <source>
        <dbReference type="PROSITE-ProRule" id="PRU00284"/>
    </source>
</evidence>
<dbReference type="RefSeq" id="WP_257819594.1">
    <property type="nucleotide sequence ID" value="NZ_JABXYM010000001.1"/>
</dbReference>
<dbReference type="CDD" id="cd06225">
    <property type="entry name" value="HAMP"/>
    <property type="match status" value="1"/>
</dbReference>
<sequence length="562" mass="61596">MSIYWKLFISYGVMIGLIIMMGILVFIGVNHVHENVDSMYEERVVPLTTLAEISQLAENTRVQMVSAVLSQNEELTERAEQNLGDIHELLENYHSNITDSSEQQLFDEFVNNWNDFDEIVKQNIALIRNDDYSEAQAGLGRGGEPFGRASDQLRELIDLNEDISTNLYEASNNSYQLVLMLLLIAVGVTIAVAVIYAYFQGKSIIKPLHELGRFTEKIAAGDLTGDMGTLTKRKDEIGTLADNFQTMSLNLRTMLTDVISSSEQVAATSEQLMASAEESRSASEEITTSIVEVSEGAAEQTEYVVTAKTNTDEVKEDNKTISNRLHNVQEKANEVNDYSNKGNEVLAVTMDQMSVIQSQNDSLADVIGKLTKQSEEIGNIVEVITDIAEQTNLLALNAAIEAARAGEHGKGFAVVADEVRKLAEVSAESAASIQQRIGVIQTDMGRASHEMEQGKTTFKNGMASITEADQSFHQILNAVKNMNEAVKETMTASDSAIQSTARMAEEMERISEKTKSFTNSADHVAAGAEEQNATMDEISKASAGLAQRAEDLQTLASKFKVS</sequence>
<evidence type="ECO:0000259" key="9">
    <source>
        <dbReference type="PROSITE" id="PS50885"/>
    </source>
</evidence>
<evidence type="ECO:0000313" key="11">
    <source>
        <dbReference type="Proteomes" id="UP001057753"/>
    </source>
</evidence>
<dbReference type="PANTHER" id="PTHR32089:SF112">
    <property type="entry name" value="LYSOZYME-LIKE PROTEIN-RELATED"/>
    <property type="match status" value="1"/>
</dbReference>
<accession>A0A9Q4AYG7</accession>
<dbReference type="CDD" id="cd11386">
    <property type="entry name" value="MCP_signal"/>
    <property type="match status" value="1"/>
</dbReference>
<dbReference type="PANTHER" id="PTHR32089">
    <property type="entry name" value="METHYL-ACCEPTING CHEMOTAXIS PROTEIN MCPB"/>
    <property type="match status" value="1"/>
</dbReference>
<organism evidence="10 11">
    <name type="scientific">Salipaludibacillus agaradhaerens</name>
    <name type="common">Bacillus agaradhaerens</name>
    <dbReference type="NCBI Taxonomy" id="76935"/>
    <lineage>
        <taxon>Bacteria</taxon>
        <taxon>Bacillati</taxon>
        <taxon>Bacillota</taxon>
        <taxon>Bacilli</taxon>
        <taxon>Bacillales</taxon>
        <taxon>Bacillaceae</taxon>
    </lineage>
</organism>
<evidence type="ECO:0000256" key="2">
    <source>
        <dbReference type="ARBA" id="ARBA00022475"/>
    </source>
</evidence>
<feature type="domain" description="HAMP" evidence="9">
    <location>
        <begin position="202"/>
        <end position="256"/>
    </location>
</feature>
<evidence type="ECO:0000256" key="7">
    <source>
        <dbReference type="SAM" id="Phobius"/>
    </source>
</evidence>
<dbReference type="AlphaFoldDB" id="A0A9Q4AYG7"/>
<feature type="transmembrane region" description="Helical" evidence="7">
    <location>
        <begin position="177"/>
        <end position="199"/>
    </location>
</feature>
<dbReference type="SMART" id="SM00304">
    <property type="entry name" value="HAMP"/>
    <property type="match status" value="1"/>
</dbReference>
<keyword evidence="2" id="KW-1003">Cell membrane</keyword>
<evidence type="ECO:0000313" key="10">
    <source>
        <dbReference type="EMBL" id="MCR6094973.1"/>
    </source>
</evidence>
<dbReference type="Pfam" id="PF00015">
    <property type="entry name" value="MCPsignal"/>
    <property type="match status" value="1"/>
</dbReference>
<dbReference type="PROSITE" id="PS50885">
    <property type="entry name" value="HAMP"/>
    <property type="match status" value="1"/>
</dbReference>
<dbReference type="GO" id="GO:0005886">
    <property type="term" value="C:plasma membrane"/>
    <property type="evidence" value="ECO:0007669"/>
    <property type="project" value="UniProtKB-SubCell"/>
</dbReference>
<evidence type="ECO:0000256" key="4">
    <source>
        <dbReference type="ARBA" id="ARBA00023224"/>
    </source>
</evidence>
<dbReference type="GO" id="GO:0006935">
    <property type="term" value="P:chemotaxis"/>
    <property type="evidence" value="ECO:0007669"/>
    <property type="project" value="InterPro"/>
</dbReference>
<dbReference type="InterPro" id="IPR024478">
    <property type="entry name" value="HlyB_4HB_MCP"/>
</dbReference>
<evidence type="ECO:0000256" key="5">
    <source>
        <dbReference type="ARBA" id="ARBA00029447"/>
    </source>
</evidence>
<reference evidence="10" key="1">
    <citation type="submission" date="2020-06" db="EMBL/GenBank/DDBJ databases">
        <title>Insight into the genomes of haloalkaliphilic bacilli from Kenyan soda lakes.</title>
        <authorList>
            <person name="Mwirichia R."/>
            <person name="Villamizar G.C."/>
            <person name="Poehlein A."/>
            <person name="Mugweru J."/>
            <person name="Kipnyargis A."/>
            <person name="Kiplimo D."/>
            <person name="Orwa P."/>
            <person name="Daniel R."/>
        </authorList>
    </citation>
    <scope>NUCLEOTIDE SEQUENCE</scope>
    <source>
        <strain evidence="10">B1096_S55</strain>
    </source>
</reference>
<dbReference type="Gene3D" id="6.10.340.10">
    <property type="match status" value="1"/>
</dbReference>
<dbReference type="EMBL" id="JABXYM010000001">
    <property type="protein sequence ID" value="MCR6094973.1"/>
    <property type="molecule type" value="Genomic_DNA"/>
</dbReference>
<comment type="caution">
    <text evidence="10">The sequence shown here is derived from an EMBL/GenBank/DDBJ whole genome shotgun (WGS) entry which is preliminary data.</text>
</comment>
<comment type="similarity">
    <text evidence="5">Belongs to the methyl-accepting chemotaxis (MCP) protein family.</text>
</comment>
<name>A0A9Q4AYG7_SALAG</name>
<protein>
    <submittedName>
        <fullName evidence="10">Methyl-accepting chemotaxis protein</fullName>
    </submittedName>
</protein>
<dbReference type="InterPro" id="IPR004089">
    <property type="entry name" value="MCPsignal_dom"/>
</dbReference>
<dbReference type="GO" id="GO:0007165">
    <property type="term" value="P:signal transduction"/>
    <property type="evidence" value="ECO:0007669"/>
    <property type="project" value="UniProtKB-KW"/>
</dbReference>
<gene>
    <name evidence="10" type="ORF">HXA33_00230</name>
</gene>
<dbReference type="Pfam" id="PF00672">
    <property type="entry name" value="HAMP"/>
    <property type="match status" value="1"/>
</dbReference>
<dbReference type="Proteomes" id="UP001057753">
    <property type="component" value="Unassembled WGS sequence"/>
</dbReference>
<dbReference type="SUPFAM" id="SSF58104">
    <property type="entry name" value="Methyl-accepting chemotaxis protein (MCP) signaling domain"/>
    <property type="match status" value="1"/>
</dbReference>
<evidence type="ECO:0000256" key="3">
    <source>
        <dbReference type="ARBA" id="ARBA00023136"/>
    </source>
</evidence>
<dbReference type="GO" id="GO:0004888">
    <property type="term" value="F:transmembrane signaling receptor activity"/>
    <property type="evidence" value="ECO:0007669"/>
    <property type="project" value="InterPro"/>
</dbReference>
<dbReference type="Pfam" id="PF12729">
    <property type="entry name" value="4HB_MCP_1"/>
    <property type="match status" value="1"/>
</dbReference>
<keyword evidence="4 6" id="KW-0807">Transducer</keyword>
<keyword evidence="7" id="KW-0812">Transmembrane</keyword>
<evidence type="ECO:0000259" key="8">
    <source>
        <dbReference type="PROSITE" id="PS50111"/>
    </source>
</evidence>
<keyword evidence="3 7" id="KW-0472">Membrane</keyword>
<feature type="transmembrane region" description="Helical" evidence="7">
    <location>
        <begin position="7"/>
        <end position="29"/>
    </location>
</feature>
<dbReference type="InterPro" id="IPR004090">
    <property type="entry name" value="Chemotax_Me-accpt_rcpt"/>
</dbReference>
<keyword evidence="7" id="KW-1133">Transmembrane helix</keyword>
<dbReference type="Gene3D" id="1.10.287.950">
    <property type="entry name" value="Methyl-accepting chemotaxis protein"/>
    <property type="match status" value="1"/>
</dbReference>
<comment type="subcellular location">
    <subcellularLocation>
        <location evidence="1">Cell membrane</location>
    </subcellularLocation>
</comment>
<dbReference type="InterPro" id="IPR003660">
    <property type="entry name" value="HAMP_dom"/>
</dbReference>